<organism evidence="1">
    <name type="scientific">Anguilla anguilla</name>
    <name type="common">European freshwater eel</name>
    <name type="synonym">Muraena anguilla</name>
    <dbReference type="NCBI Taxonomy" id="7936"/>
    <lineage>
        <taxon>Eukaryota</taxon>
        <taxon>Metazoa</taxon>
        <taxon>Chordata</taxon>
        <taxon>Craniata</taxon>
        <taxon>Vertebrata</taxon>
        <taxon>Euteleostomi</taxon>
        <taxon>Actinopterygii</taxon>
        <taxon>Neopterygii</taxon>
        <taxon>Teleostei</taxon>
        <taxon>Anguilliformes</taxon>
        <taxon>Anguillidae</taxon>
        <taxon>Anguilla</taxon>
    </lineage>
</organism>
<proteinExistence type="predicted"/>
<reference evidence="1" key="1">
    <citation type="submission" date="2014-11" db="EMBL/GenBank/DDBJ databases">
        <authorList>
            <person name="Amaro Gonzalez C."/>
        </authorList>
    </citation>
    <scope>NUCLEOTIDE SEQUENCE</scope>
</reference>
<reference evidence="1" key="2">
    <citation type="journal article" date="2015" name="Fish Shellfish Immunol.">
        <title>Early steps in the European eel (Anguilla anguilla)-Vibrio vulnificus interaction in the gills: Role of the RtxA13 toxin.</title>
        <authorList>
            <person name="Callol A."/>
            <person name="Pajuelo D."/>
            <person name="Ebbesson L."/>
            <person name="Teles M."/>
            <person name="MacKenzie S."/>
            <person name="Amaro C."/>
        </authorList>
    </citation>
    <scope>NUCLEOTIDE SEQUENCE</scope>
</reference>
<name>A0A0E9QVY2_ANGAN</name>
<evidence type="ECO:0000313" key="1">
    <source>
        <dbReference type="EMBL" id="JAH20238.1"/>
    </source>
</evidence>
<accession>A0A0E9QVY2</accession>
<sequence>MLWHIAGLPIKKRAINQAPKSCWALQLRDHRHRSIHDDSSHASLLPFGMGVAFFKRRKRDPRTPE</sequence>
<dbReference type="EMBL" id="GBXM01088339">
    <property type="protein sequence ID" value="JAH20238.1"/>
    <property type="molecule type" value="Transcribed_RNA"/>
</dbReference>
<dbReference type="AlphaFoldDB" id="A0A0E9QVY2"/>
<protein>
    <submittedName>
        <fullName evidence="1">Uncharacterized protein</fullName>
    </submittedName>
</protein>